<evidence type="ECO:0000256" key="9">
    <source>
        <dbReference type="ARBA" id="ARBA00023049"/>
    </source>
</evidence>
<name>A0A139SIE9_9BACT</name>
<comment type="cofactor">
    <cofactor evidence="11">
        <name>Zn(2+)</name>
        <dbReference type="ChEBI" id="CHEBI:29105"/>
    </cofactor>
    <text evidence="11">Binds 1 zinc ion per subunit.</text>
</comment>
<evidence type="ECO:0000256" key="5">
    <source>
        <dbReference type="ARBA" id="ARBA00022723"/>
    </source>
</evidence>
<accession>A0A139SIE9</accession>
<evidence type="ECO:0000256" key="7">
    <source>
        <dbReference type="ARBA" id="ARBA00022833"/>
    </source>
</evidence>
<protein>
    <recommendedName>
        <fullName evidence="13">Peptidase M48 domain-containing protein</fullName>
    </recommendedName>
</protein>
<evidence type="ECO:0000256" key="12">
    <source>
        <dbReference type="SAM" id="Phobius"/>
    </source>
</evidence>
<dbReference type="GO" id="GO:0006508">
    <property type="term" value="P:proteolysis"/>
    <property type="evidence" value="ECO:0007669"/>
    <property type="project" value="UniProtKB-KW"/>
</dbReference>
<keyword evidence="10 12" id="KW-0472">Membrane</keyword>
<evidence type="ECO:0000256" key="6">
    <source>
        <dbReference type="ARBA" id="ARBA00022801"/>
    </source>
</evidence>
<keyword evidence="8 12" id="KW-1133">Transmembrane helix</keyword>
<organism evidence="14 15">
    <name type="scientific">Cephaloticoccus capnophilus</name>
    <dbReference type="NCBI Taxonomy" id="1548208"/>
    <lineage>
        <taxon>Bacteria</taxon>
        <taxon>Pseudomonadati</taxon>
        <taxon>Verrucomicrobiota</taxon>
        <taxon>Opitutia</taxon>
        <taxon>Opitutales</taxon>
        <taxon>Opitutaceae</taxon>
        <taxon>Cephaloticoccus</taxon>
    </lineage>
</organism>
<dbReference type="PANTHER" id="PTHR43221:SF1">
    <property type="entry name" value="PROTEASE HTPX"/>
    <property type="match status" value="1"/>
</dbReference>
<dbReference type="STRING" id="1548208.AXK12_07580"/>
<feature type="transmembrane region" description="Helical" evidence="12">
    <location>
        <begin position="99"/>
        <end position="118"/>
    </location>
</feature>
<keyword evidence="4 12" id="KW-0812">Transmembrane</keyword>
<dbReference type="GO" id="GO:0004222">
    <property type="term" value="F:metalloendopeptidase activity"/>
    <property type="evidence" value="ECO:0007669"/>
    <property type="project" value="InterPro"/>
</dbReference>
<dbReference type="GO" id="GO:0046872">
    <property type="term" value="F:metal ion binding"/>
    <property type="evidence" value="ECO:0007669"/>
    <property type="project" value="UniProtKB-KW"/>
</dbReference>
<comment type="subcellular location">
    <subcellularLocation>
        <location evidence="1">Cell membrane</location>
        <topology evidence="1">Multi-pass membrane protein</topology>
    </subcellularLocation>
</comment>
<keyword evidence="3 11" id="KW-0645">Protease</keyword>
<gene>
    <name evidence="14" type="ORF">AXK12_07580</name>
</gene>
<keyword evidence="15" id="KW-1185">Reference proteome</keyword>
<dbReference type="PANTHER" id="PTHR43221">
    <property type="entry name" value="PROTEASE HTPX"/>
    <property type="match status" value="1"/>
</dbReference>
<evidence type="ECO:0000256" key="10">
    <source>
        <dbReference type="ARBA" id="ARBA00023136"/>
    </source>
</evidence>
<evidence type="ECO:0000256" key="11">
    <source>
        <dbReference type="RuleBase" id="RU003983"/>
    </source>
</evidence>
<keyword evidence="9 11" id="KW-0482">Metalloprotease</keyword>
<feature type="transmembrane region" description="Helical" evidence="12">
    <location>
        <begin position="124"/>
        <end position="144"/>
    </location>
</feature>
<evidence type="ECO:0000256" key="4">
    <source>
        <dbReference type="ARBA" id="ARBA00022692"/>
    </source>
</evidence>
<keyword evidence="5" id="KW-0479">Metal-binding</keyword>
<evidence type="ECO:0000259" key="13">
    <source>
        <dbReference type="Pfam" id="PF01435"/>
    </source>
</evidence>
<feature type="domain" description="Peptidase M48" evidence="13">
    <location>
        <begin position="230"/>
        <end position="409"/>
    </location>
</feature>
<keyword evidence="6 11" id="KW-0378">Hydrolase</keyword>
<evidence type="ECO:0000256" key="3">
    <source>
        <dbReference type="ARBA" id="ARBA00022670"/>
    </source>
</evidence>
<evidence type="ECO:0000313" key="14">
    <source>
        <dbReference type="EMBL" id="KXU34327.1"/>
    </source>
</evidence>
<dbReference type="CDD" id="cd07328">
    <property type="entry name" value="M48_Ste24p_like"/>
    <property type="match status" value="1"/>
</dbReference>
<dbReference type="GO" id="GO:0005886">
    <property type="term" value="C:plasma membrane"/>
    <property type="evidence" value="ECO:0007669"/>
    <property type="project" value="UniProtKB-SubCell"/>
</dbReference>
<dbReference type="RefSeq" id="WP_068713053.1">
    <property type="nucleotide sequence ID" value="NZ_LSZP01000059.1"/>
</dbReference>
<comment type="similarity">
    <text evidence="11">Belongs to the peptidase M48 family.</text>
</comment>
<keyword evidence="7 11" id="KW-0862">Zinc</keyword>
<dbReference type="Proteomes" id="UP000071392">
    <property type="component" value="Unassembled WGS sequence"/>
</dbReference>
<dbReference type="EMBL" id="LSZP01000059">
    <property type="protein sequence ID" value="KXU34327.1"/>
    <property type="molecule type" value="Genomic_DNA"/>
</dbReference>
<feature type="transmembrane region" description="Helical" evidence="12">
    <location>
        <begin position="43"/>
        <end position="64"/>
    </location>
</feature>
<feature type="transmembrane region" description="Helical" evidence="12">
    <location>
        <begin position="14"/>
        <end position="37"/>
    </location>
</feature>
<evidence type="ECO:0000256" key="1">
    <source>
        <dbReference type="ARBA" id="ARBA00004651"/>
    </source>
</evidence>
<evidence type="ECO:0000256" key="8">
    <source>
        <dbReference type="ARBA" id="ARBA00022989"/>
    </source>
</evidence>
<dbReference type="Pfam" id="PF01435">
    <property type="entry name" value="Peptidase_M48"/>
    <property type="match status" value="1"/>
</dbReference>
<proteinExistence type="inferred from homology"/>
<comment type="caution">
    <text evidence="14">The sequence shown here is derived from an EMBL/GenBank/DDBJ whole genome shotgun (WGS) entry which is preliminary data.</text>
</comment>
<evidence type="ECO:0000313" key="15">
    <source>
        <dbReference type="Proteomes" id="UP000071392"/>
    </source>
</evidence>
<reference evidence="14 15" key="1">
    <citation type="submission" date="2016-02" db="EMBL/GenBank/DDBJ databases">
        <authorList>
            <person name="Wen L."/>
            <person name="He K."/>
            <person name="Yang H."/>
        </authorList>
    </citation>
    <scope>NUCLEOTIDE SEQUENCE [LARGE SCALE GENOMIC DNA]</scope>
    <source>
        <strain evidence="14 15">CV41</strain>
    </source>
</reference>
<evidence type="ECO:0000256" key="2">
    <source>
        <dbReference type="ARBA" id="ARBA00022475"/>
    </source>
</evidence>
<sequence length="436" mass="47674">MPPTKEDAFSRKQYWIALATPIVIALPPLLVLCLIWGEGYLAFIYYFAWAALACCAPAAALSYTTLRMIQRMGKEAMKSREALLSGFEQVERILPRNTMISAVLLLLGGGSAVITIAPFIGGRGFFYCVGVVIILVPMGLWSLFRHVYPMLRRPLPDGAGRVTGRAITREQAPKVWELVEQVSTRARVVMPDNIIIGLDASFYATESALYLSGATQPVTGRSLFLSVPYMAFMSRDELAVVIGHELAHFTGADTEYTLKFARIYARAHQHYEAMDLDENENDSRKGPPWLTAPARALVAYFLSNFDLAVQHWSRDREFLADAVGAAAAPSPAAAAIALMRTTTLAHVIEPVLHTFAYNGGRSSHPGGLLASVLEAVAQAPELDPLKHLEESQPHPRESHPPTQQRIEALGVALNADLVLSASSREPSGLLEELGLR</sequence>
<keyword evidence="2" id="KW-1003">Cell membrane</keyword>
<dbReference type="OrthoDB" id="5295941at2"/>
<dbReference type="InterPro" id="IPR001915">
    <property type="entry name" value="Peptidase_M48"/>
</dbReference>
<dbReference type="InterPro" id="IPR050083">
    <property type="entry name" value="HtpX_protease"/>
</dbReference>
<dbReference type="AlphaFoldDB" id="A0A139SIE9"/>
<dbReference type="Gene3D" id="3.30.2010.10">
    <property type="entry name" value="Metalloproteases ('zincins'), catalytic domain"/>
    <property type="match status" value="1"/>
</dbReference>